<proteinExistence type="predicted"/>
<dbReference type="EMBL" id="BFEA01000431">
    <property type="protein sequence ID" value="GBG83173.1"/>
    <property type="molecule type" value="Genomic_DNA"/>
</dbReference>
<reference evidence="1 2" key="1">
    <citation type="journal article" date="2018" name="Cell">
        <title>The Chara Genome: Secondary Complexity and Implications for Plant Terrestrialization.</title>
        <authorList>
            <person name="Nishiyama T."/>
            <person name="Sakayama H."/>
            <person name="Vries J.D."/>
            <person name="Buschmann H."/>
            <person name="Saint-Marcoux D."/>
            <person name="Ullrich K.K."/>
            <person name="Haas F.B."/>
            <person name="Vanderstraeten L."/>
            <person name="Becker D."/>
            <person name="Lang D."/>
            <person name="Vosolsobe S."/>
            <person name="Rombauts S."/>
            <person name="Wilhelmsson P.K.I."/>
            <person name="Janitza P."/>
            <person name="Kern R."/>
            <person name="Heyl A."/>
            <person name="Rumpler F."/>
            <person name="Villalobos L.I.A.C."/>
            <person name="Clay J.M."/>
            <person name="Skokan R."/>
            <person name="Toyoda A."/>
            <person name="Suzuki Y."/>
            <person name="Kagoshima H."/>
            <person name="Schijlen E."/>
            <person name="Tajeshwar N."/>
            <person name="Catarino B."/>
            <person name="Hetherington A.J."/>
            <person name="Saltykova A."/>
            <person name="Bonnot C."/>
            <person name="Breuninger H."/>
            <person name="Symeonidi A."/>
            <person name="Radhakrishnan G.V."/>
            <person name="Van Nieuwerburgh F."/>
            <person name="Deforce D."/>
            <person name="Chang C."/>
            <person name="Karol K.G."/>
            <person name="Hedrich R."/>
            <person name="Ulvskov P."/>
            <person name="Glockner G."/>
            <person name="Delwiche C.F."/>
            <person name="Petrasek J."/>
            <person name="Van de Peer Y."/>
            <person name="Friml J."/>
            <person name="Beilby M."/>
            <person name="Dolan L."/>
            <person name="Kohara Y."/>
            <person name="Sugano S."/>
            <person name="Fujiyama A."/>
            <person name="Delaux P.-M."/>
            <person name="Quint M."/>
            <person name="TheiBen G."/>
            <person name="Hagemann M."/>
            <person name="Harholt J."/>
            <person name="Dunand C."/>
            <person name="Zachgo S."/>
            <person name="Langdale J."/>
            <person name="Maumus F."/>
            <person name="Straeten D.V.D."/>
            <person name="Gould S.B."/>
            <person name="Rensing S.A."/>
        </authorList>
    </citation>
    <scope>NUCLEOTIDE SEQUENCE [LARGE SCALE GENOMIC DNA]</scope>
    <source>
        <strain evidence="1 2">S276</strain>
    </source>
</reference>
<evidence type="ECO:0000313" key="2">
    <source>
        <dbReference type="Proteomes" id="UP000265515"/>
    </source>
</evidence>
<organism evidence="1 2">
    <name type="scientific">Chara braunii</name>
    <name type="common">Braun's stonewort</name>
    <dbReference type="NCBI Taxonomy" id="69332"/>
    <lineage>
        <taxon>Eukaryota</taxon>
        <taxon>Viridiplantae</taxon>
        <taxon>Streptophyta</taxon>
        <taxon>Charophyceae</taxon>
        <taxon>Charales</taxon>
        <taxon>Characeae</taxon>
        <taxon>Chara</taxon>
    </lineage>
</organism>
<evidence type="ECO:0000313" key="1">
    <source>
        <dbReference type="EMBL" id="GBG83173.1"/>
    </source>
</evidence>
<dbReference type="Gramene" id="GBG83173">
    <property type="protein sequence ID" value="GBG83173"/>
    <property type="gene ID" value="CBR_g36789"/>
</dbReference>
<comment type="caution">
    <text evidence="1">The sequence shown here is derived from an EMBL/GenBank/DDBJ whole genome shotgun (WGS) entry which is preliminary data.</text>
</comment>
<dbReference type="Proteomes" id="UP000265515">
    <property type="component" value="Unassembled WGS sequence"/>
</dbReference>
<sequence length="399" mass="46343">MTRCFFLKYDEDGRKRKDVPRVCIDVMSILPIPEGNIEFNQNKAIVAGLDALIDRSTAQRGVDDDASWELSELILAPITPCANDPNVQGTRVLSEDFDWRRAKEYFYYPVAGQHTAEAMKRAVRRGSPVVVIHGLHDYDCVRVVYFDDDHKHGYSVVLTYDNTRGDCAMLPSFHQACEDIRGFWRLKNYIEPVGFKVAENDINGKMHQETWREFMRVCMTRSCEKSLWTDALHPKWQPDWSNRMRGYMNVATCKRWIWPLVKEFFEKFEAGELPLYDGRCPRDMSGRQEGNLPGQYTEEVNGKKEVFHCIAAKDRGHGATVTFKDLVPSNFKCFGDMTAREKEVALRLMINKKVIATARQVPTGKLNMNNLLDIIMRERYMMRLFNYIVFKSENKQKDD</sequence>
<accession>A0A388LLR2</accession>
<gene>
    <name evidence="1" type="ORF">CBR_g36789</name>
</gene>
<dbReference type="AlphaFoldDB" id="A0A388LLR2"/>
<protein>
    <submittedName>
        <fullName evidence="1">Uncharacterized protein</fullName>
    </submittedName>
</protein>
<name>A0A388LLR2_CHABU</name>
<keyword evidence="2" id="KW-1185">Reference proteome</keyword>